<evidence type="ECO:0000313" key="1">
    <source>
        <dbReference type="EnsemblPlants" id="PGSC0003DMT400034019"/>
    </source>
</evidence>
<organism evidence="1 2">
    <name type="scientific">Solanum tuberosum</name>
    <name type="common">Potato</name>
    <dbReference type="NCBI Taxonomy" id="4113"/>
    <lineage>
        <taxon>Eukaryota</taxon>
        <taxon>Viridiplantae</taxon>
        <taxon>Streptophyta</taxon>
        <taxon>Embryophyta</taxon>
        <taxon>Tracheophyta</taxon>
        <taxon>Spermatophyta</taxon>
        <taxon>Magnoliopsida</taxon>
        <taxon>eudicotyledons</taxon>
        <taxon>Gunneridae</taxon>
        <taxon>Pentapetalae</taxon>
        <taxon>asterids</taxon>
        <taxon>lamiids</taxon>
        <taxon>Solanales</taxon>
        <taxon>Solanaceae</taxon>
        <taxon>Solanoideae</taxon>
        <taxon>Solaneae</taxon>
        <taxon>Solanum</taxon>
    </lineage>
</organism>
<dbReference type="AlphaFoldDB" id="M1B018"/>
<keyword evidence="2" id="KW-1185">Reference proteome</keyword>
<proteinExistence type="predicted"/>
<sequence length="93" mass="10773">MAVEVGYQFLNLSADVFMNGENKEVIIDSGTTLAYLPDVIYSPLVKKILSWQPDLKLRHDEYTCFEYSGSLFIQEQWQFDSEVRSCYPLYSTS</sequence>
<dbReference type="Proteomes" id="UP000011115">
    <property type="component" value="Unassembled WGS sequence"/>
</dbReference>
<name>M1B018_SOLTU</name>
<dbReference type="OrthoDB" id="2747330at2759"/>
<accession>M1B018</accession>
<dbReference type="ExpressionAtlas" id="M1B018">
    <property type="expression patterns" value="baseline"/>
</dbReference>
<dbReference type="SUPFAM" id="SSF50630">
    <property type="entry name" value="Acid proteases"/>
    <property type="match status" value="1"/>
</dbReference>
<dbReference type="HOGENOM" id="CLU_186406_0_0_1"/>
<protein>
    <submittedName>
        <fullName evidence="1">Aspartic proteinase nepenthesin-1</fullName>
    </submittedName>
</protein>
<dbReference type="Gene3D" id="2.40.70.10">
    <property type="entry name" value="Acid Proteases"/>
    <property type="match status" value="1"/>
</dbReference>
<reference evidence="1" key="2">
    <citation type="submission" date="2015-06" db="UniProtKB">
        <authorList>
            <consortium name="EnsemblPlants"/>
        </authorList>
    </citation>
    <scope>IDENTIFICATION</scope>
    <source>
        <strain evidence="1">DM1-3 516 R44</strain>
    </source>
</reference>
<reference evidence="2" key="1">
    <citation type="journal article" date="2011" name="Nature">
        <title>Genome sequence and analysis of the tuber crop potato.</title>
        <authorList>
            <consortium name="The Potato Genome Sequencing Consortium"/>
        </authorList>
    </citation>
    <scope>NUCLEOTIDE SEQUENCE [LARGE SCALE GENOMIC DNA]</scope>
    <source>
        <strain evidence="2">cv. DM1-3 516 R44</strain>
    </source>
</reference>
<dbReference type="InterPro" id="IPR021109">
    <property type="entry name" value="Peptidase_aspartic_dom_sf"/>
</dbReference>
<dbReference type="EnsemblPlants" id="PGSC0003DMT400034019">
    <property type="protein sequence ID" value="PGSC0003DMT400034019"/>
    <property type="gene ID" value="PGSC0003DMG400013076"/>
</dbReference>
<gene>
    <name evidence="1" type="primary">LOC102595653</name>
</gene>
<evidence type="ECO:0000313" key="2">
    <source>
        <dbReference type="Proteomes" id="UP000011115"/>
    </source>
</evidence>
<dbReference type="Gramene" id="PGSC0003DMT400034019">
    <property type="protein sequence ID" value="PGSC0003DMT400034019"/>
    <property type="gene ID" value="PGSC0003DMG400013076"/>
</dbReference>